<keyword evidence="3" id="KW-1185">Reference proteome</keyword>
<proteinExistence type="predicted"/>
<dbReference type="RefSeq" id="WP_183999391.1">
    <property type="nucleotide sequence ID" value="NZ_JACIEH010000003.1"/>
</dbReference>
<accession>A0A7W6JV31</accession>
<dbReference type="Proteomes" id="UP000557392">
    <property type="component" value="Unassembled WGS sequence"/>
</dbReference>
<name>A0A7W6JV31_9SPHN</name>
<evidence type="ECO:0000313" key="2">
    <source>
        <dbReference type="EMBL" id="MBB4100061.1"/>
    </source>
</evidence>
<gene>
    <name evidence="2" type="ORF">GGR46_003633</name>
</gene>
<evidence type="ECO:0000313" key="3">
    <source>
        <dbReference type="Proteomes" id="UP000557392"/>
    </source>
</evidence>
<dbReference type="EMBL" id="JACIEH010000003">
    <property type="protein sequence ID" value="MBB4100061.1"/>
    <property type="molecule type" value="Genomic_DNA"/>
</dbReference>
<feature type="signal peptide" evidence="1">
    <location>
        <begin position="1"/>
        <end position="39"/>
    </location>
</feature>
<reference evidence="2 3" key="1">
    <citation type="submission" date="2020-08" db="EMBL/GenBank/DDBJ databases">
        <title>Genomic Encyclopedia of Type Strains, Phase IV (KMG-IV): sequencing the most valuable type-strain genomes for metagenomic binning, comparative biology and taxonomic classification.</title>
        <authorList>
            <person name="Goeker M."/>
        </authorList>
    </citation>
    <scope>NUCLEOTIDE SEQUENCE [LARGE SCALE GENOMIC DNA]</scope>
    <source>
        <strain evidence="2 3">DSM 101806</strain>
    </source>
</reference>
<sequence>MDDETRRRKPAVSQKETDMRCLIVAPVLALAAVPGTAHAQLAEIAAGATMGSIIDQLEGSVKNIINHADDAVSNNSFRIRQQGEVLLGQLNAMVADQRDKTFAQLNESQKQAFLGIRNSIAQLSQLERVTARDIQRTTNTVGTAMANLPFGKSTPRVIEYGPTYVLGKPAGGPAARQVVSVSGIALGEGVPQLKMQGVQCQPLAKTEISLKFSCPGAWSADAEVKAASGELQVYQKPGFWRGLFGAKAKPRAYKLSVFVVPPELGKYDLSVIRKVLGQEQNSRSQDFRAENGHCDDDREILFPFNTTPGWSIDPASIRADCDKSSRSSCSGLRNVTATSFGYFGVVRNSGDCAPKIFGHRAYVDARGNVRGRITWTEVRQVERIVTEPVGHGGLEWAKAVQLPLPDGVQRISLTVNQLDGKRTIVTGDDATQRWYAVQSDPVNRFVLVSPRTLDEAMAD</sequence>
<feature type="chain" id="PRO_5031478976" evidence="1">
    <location>
        <begin position="40"/>
        <end position="459"/>
    </location>
</feature>
<keyword evidence="1" id="KW-0732">Signal</keyword>
<protein>
    <submittedName>
        <fullName evidence="2">Uncharacterized protein</fullName>
    </submittedName>
</protein>
<organism evidence="2 3">
    <name type="scientific">Sphingomonas kyeonggiensis</name>
    <dbReference type="NCBI Taxonomy" id="1268553"/>
    <lineage>
        <taxon>Bacteria</taxon>
        <taxon>Pseudomonadati</taxon>
        <taxon>Pseudomonadota</taxon>
        <taxon>Alphaproteobacteria</taxon>
        <taxon>Sphingomonadales</taxon>
        <taxon>Sphingomonadaceae</taxon>
        <taxon>Sphingomonas</taxon>
    </lineage>
</organism>
<evidence type="ECO:0000256" key="1">
    <source>
        <dbReference type="SAM" id="SignalP"/>
    </source>
</evidence>
<dbReference type="AlphaFoldDB" id="A0A7W6JV31"/>
<comment type="caution">
    <text evidence="2">The sequence shown here is derived from an EMBL/GenBank/DDBJ whole genome shotgun (WGS) entry which is preliminary data.</text>
</comment>